<evidence type="ECO:0000313" key="3">
    <source>
        <dbReference type="Proteomes" id="UP000473854"/>
    </source>
</evidence>
<proteinExistence type="predicted"/>
<gene>
    <name evidence="2" type="ORF">GIX10_05605</name>
    <name evidence="1" type="ORF">SKM51_00120</name>
</gene>
<dbReference type="EMBL" id="JAXHPL010000001">
    <property type="protein sequence ID" value="MDY6485635.1"/>
    <property type="molecule type" value="Genomic_DNA"/>
</dbReference>
<dbReference type="RefSeq" id="WP_154772537.1">
    <property type="nucleotide sequence ID" value="NZ_JAXHPG010000004.1"/>
</dbReference>
<dbReference type="EMBL" id="WLYL01000012">
    <property type="protein sequence ID" value="MTD10923.1"/>
    <property type="molecule type" value="Genomic_DNA"/>
</dbReference>
<protein>
    <submittedName>
        <fullName evidence="1">NF038215 family lipoprotein</fullName>
    </submittedName>
</protein>
<comment type="caution">
    <text evidence="2">The sequence shown here is derived from an EMBL/GenBank/DDBJ whole genome shotgun (WGS) entry which is preliminary data.</text>
</comment>
<evidence type="ECO:0000313" key="1">
    <source>
        <dbReference type="EMBL" id="MDY6485635.1"/>
    </source>
</evidence>
<dbReference type="NCBIfam" id="NF038215">
    <property type="entry name" value="acineto_lipo_PV"/>
    <property type="match status" value="1"/>
</dbReference>
<name>A0A6L6GE01_9GAMM</name>
<keyword evidence="1" id="KW-0449">Lipoprotein</keyword>
<accession>A0A6L6GE01</accession>
<evidence type="ECO:0000313" key="2">
    <source>
        <dbReference type="EMBL" id="MTD10923.1"/>
    </source>
</evidence>
<organism evidence="2 3">
    <name type="scientific">Acinetobacter faecalis</name>
    <dbReference type="NCBI Taxonomy" id="2665161"/>
    <lineage>
        <taxon>Bacteria</taxon>
        <taxon>Pseudomonadati</taxon>
        <taxon>Pseudomonadota</taxon>
        <taxon>Gammaproteobacteria</taxon>
        <taxon>Moraxellales</taxon>
        <taxon>Moraxellaceae</taxon>
        <taxon>Acinetobacter</taxon>
    </lineage>
</organism>
<dbReference type="Proteomes" id="UP001278995">
    <property type="component" value="Unassembled WGS sequence"/>
</dbReference>
<reference evidence="2 3" key="1">
    <citation type="submission" date="2019-11" db="EMBL/GenBank/DDBJ databases">
        <authorList>
            <person name="An D."/>
        </authorList>
    </citation>
    <scope>NUCLEOTIDE SEQUENCE [LARGE SCALE GENOMIC DNA]</scope>
    <source>
        <strain evidence="2 3">YIM 103518</strain>
    </source>
</reference>
<dbReference type="AlphaFoldDB" id="A0A6L6GE01"/>
<reference evidence="1 4" key="2">
    <citation type="submission" date="2023-11" db="EMBL/GenBank/DDBJ databases">
        <title>The common occurrence of Acinetobacte faecalis in cattle feces and its emended description.</title>
        <authorList>
            <person name="Kyselkova M."/>
            <person name="Xanthopoulou K."/>
            <person name="Shestivska V."/>
            <person name="Spanelova P."/>
            <person name="Maixnerova M."/>
            <person name="Higgins P.G."/>
            <person name="Nemec A."/>
        </authorList>
    </citation>
    <scope>NUCLEOTIDE SEQUENCE [LARGE SCALE GENOMIC DNA]</scope>
    <source>
        <strain evidence="1 4">ANC 7483</strain>
    </source>
</reference>
<dbReference type="Proteomes" id="UP000473854">
    <property type="component" value="Unassembled WGS sequence"/>
</dbReference>
<sequence>MKYTTLVLMTFGLLNIVACDTQQTTQQHKTESRTMIIGGVPAHDKDYKVDKLENTQEKQK</sequence>
<evidence type="ECO:0000313" key="4">
    <source>
        <dbReference type="Proteomes" id="UP001278995"/>
    </source>
</evidence>